<dbReference type="Pfam" id="PF07690">
    <property type="entry name" value="MFS_1"/>
    <property type="match status" value="1"/>
</dbReference>
<protein>
    <submittedName>
        <fullName evidence="7">MFS transporter</fullName>
    </submittedName>
</protein>
<comment type="subcellular location">
    <subcellularLocation>
        <location evidence="1">Cell membrane</location>
        <topology evidence="1">Multi-pass membrane protein</topology>
    </subcellularLocation>
</comment>
<dbReference type="EMBL" id="CP022295">
    <property type="protein sequence ID" value="QSR25916.1"/>
    <property type="molecule type" value="Genomic_DNA"/>
</dbReference>
<gene>
    <name evidence="7" type="ORF">CFH99_09800</name>
</gene>
<feature type="transmembrane region" description="Helical" evidence="5">
    <location>
        <begin position="227"/>
        <end position="244"/>
    </location>
</feature>
<evidence type="ECO:0000313" key="8">
    <source>
        <dbReference type="Proteomes" id="UP000662818"/>
    </source>
</evidence>
<sequence>MTAVADAAVVSPWRGRHARTTVGVFSLAFLFAFEALAVATVMPDVAAELDGLRWYAVAFAAPLAAGVVALAASGPQVDRLGPGPALRRGLVVFCAGVVIAGLAPDMPVFVLGRLVHGYGGGVLGVALYVVIAQAYPEAMRPRVFAVLTTAWVLPALVGPVLAAHVAEQLGWRWVFLGVPVVAVAAWLLVADAPSTPGVARAEPGRLAWAVAAAGGVLAVSVGGQQVVAWWPVLVVAGLAAVVLGGRQVLPAGSWSLAPGLSAVLGSRAAIGTAMAAAEVYVPLLLVLERGLSLAQAGWVLTTGAVTWSAGAVLAARWRLLADQPGRVRTGALLLGVGIAAFATVSLSVVPLGVVVVAWGVAGLGIGMAFSTLSVLALATAGEGEAGRTSSALQLNDYLANSAGVAVGGVVFAAFAETAPDAAATALVLAAAGIAGLALVPAARLRS</sequence>
<dbReference type="InterPro" id="IPR036259">
    <property type="entry name" value="MFS_trans_sf"/>
</dbReference>
<dbReference type="PANTHER" id="PTHR23501">
    <property type="entry name" value="MAJOR FACILITATOR SUPERFAMILY"/>
    <property type="match status" value="1"/>
</dbReference>
<feature type="transmembrane region" description="Helical" evidence="5">
    <location>
        <begin position="355"/>
        <end position="377"/>
    </location>
</feature>
<dbReference type="RefSeq" id="WP_207010264.1">
    <property type="nucleotide sequence ID" value="NZ_CP022295.1"/>
</dbReference>
<keyword evidence="4 5" id="KW-0472">Membrane</keyword>
<dbReference type="Gene3D" id="1.20.1250.20">
    <property type="entry name" value="MFS general substrate transporter like domains"/>
    <property type="match status" value="2"/>
</dbReference>
<feature type="transmembrane region" description="Helical" evidence="5">
    <location>
        <begin position="297"/>
        <end position="319"/>
    </location>
</feature>
<dbReference type="InterPro" id="IPR020846">
    <property type="entry name" value="MFS_dom"/>
</dbReference>
<name>A0ABX7PJ40_9ACTN</name>
<feature type="transmembrane region" description="Helical" evidence="5">
    <location>
        <begin position="143"/>
        <end position="165"/>
    </location>
</feature>
<feature type="transmembrane region" description="Helical" evidence="5">
    <location>
        <begin position="171"/>
        <end position="192"/>
    </location>
</feature>
<dbReference type="PANTHER" id="PTHR23501:SF154">
    <property type="entry name" value="MULTIDRUG-EFFLUX TRANSPORTER RV1634-RELATED"/>
    <property type="match status" value="1"/>
</dbReference>
<feature type="transmembrane region" description="Helical" evidence="5">
    <location>
        <begin position="22"/>
        <end position="42"/>
    </location>
</feature>
<dbReference type="PROSITE" id="PS50850">
    <property type="entry name" value="MFS"/>
    <property type="match status" value="1"/>
</dbReference>
<proteinExistence type="predicted"/>
<dbReference type="PRINTS" id="PR01036">
    <property type="entry name" value="TCRTETB"/>
</dbReference>
<evidence type="ECO:0000256" key="5">
    <source>
        <dbReference type="SAM" id="Phobius"/>
    </source>
</evidence>
<dbReference type="InterPro" id="IPR011701">
    <property type="entry name" value="MFS"/>
</dbReference>
<feature type="domain" description="Major facilitator superfamily (MFS) profile" evidence="6">
    <location>
        <begin position="20"/>
        <end position="446"/>
    </location>
</feature>
<evidence type="ECO:0000256" key="1">
    <source>
        <dbReference type="ARBA" id="ARBA00004651"/>
    </source>
</evidence>
<evidence type="ECO:0000256" key="4">
    <source>
        <dbReference type="ARBA" id="ARBA00023136"/>
    </source>
</evidence>
<feature type="transmembrane region" description="Helical" evidence="5">
    <location>
        <begin position="110"/>
        <end position="131"/>
    </location>
</feature>
<feature type="transmembrane region" description="Helical" evidence="5">
    <location>
        <begin position="331"/>
        <end position="349"/>
    </location>
</feature>
<feature type="transmembrane region" description="Helical" evidence="5">
    <location>
        <begin position="54"/>
        <end position="73"/>
    </location>
</feature>
<feature type="transmembrane region" description="Helical" evidence="5">
    <location>
        <begin position="256"/>
        <end position="277"/>
    </location>
</feature>
<reference evidence="7 8" key="1">
    <citation type="submission" date="2017-06" db="EMBL/GenBank/DDBJ databases">
        <title>Complete Genome Sequence of the Soil Carbazole-Degrading Bacterium Nocardioides aromaticivorans IC177.</title>
        <authorList>
            <person name="Vejarano F."/>
            <person name="Suzuki-Minakuchi C."/>
            <person name="Ohtsubo Y."/>
            <person name="Tsuda M."/>
            <person name="Okada K."/>
            <person name="Nojiri H."/>
        </authorList>
    </citation>
    <scope>NUCLEOTIDE SEQUENCE [LARGE SCALE GENOMIC DNA]</scope>
    <source>
        <strain evidence="7 8">IC177</strain>
    </source>
</reference>
<feature type="transmembrane region" description="Helical" evidence="5">
    <location>
        <begin position="397"/>
        <end position="415"/>
    </location>
</feature>
<dbReference type="SUPFAM" id="SSF103473">
    <property type="entry name" value="MFS general substrate transporter"/>
    <property type="match status" value="1"/>
</dbReference>
<evidence type="ECO:0000313" key="7">
    <source>
        <dbReference type="EMBL" id="QSR25916.1"/>
    </source>
</evidence>
<keyword evidence="3 5" id="KW-1133">Transmembrane helix</keyword>
<accession>A0ABX7PJ40</accession>
<evidence type="ECO:0000256" key="2">
    <source>
        <dbReference type="ARBA" id="ARBA00022692"/>
    </source>
</evidence>
<organism evidence="7 8">
    <name type="scientific">Nocardioides aromaticivorans</name>
    <dbReference type="NCBI Taxonomy" id="200618"/>
    <lineage>
        <taxon>Bacteria</taxon>
        <taxon>Bacillati</taxon>
        <taxon>Actinomycetota</taxon>
        <taxon>Actinomycetes</taxon>
        <taxon>Propionibacteriales</taxon>
        <taxon>Nocardioidaceae</taxon>
        <taxon>Nocardioides</taxon>
    </lineage>
</organism>
<feature type="transmembrane region" description="Helical" evidence="5">
    <location>
        <begin position="421"/>
        <end position="442"/>
    </location>
</feature>
<dbReference type="Proteomes" id="UP000662818">
    <property type="component" value="Chromosome"/>
</dbReference>
<feature type="transmembrane region" description="Helical" evidence="5">
    <location>
        <begin position="204"/>
        <end position="221"/>
    </location>
</feature>
<feature type="transmembrane region" description="Helical" evidence="5">
    <location>
        <begin position="85"/>
        <end position="104"/>
    </location>
</feature>
<evidence type="ECO:0000259" key="6">
    <source>
        <dbReference type="PROSITE" id="PS50850"/>
    </source>
</evidence>
<keyword evidence="2 5" id="KW-0812">Transmembrane</keyword>
<keyword evidence="8" id="KW-1185">Reference proteome</keyword>
<evidence type="ECO:0000256" key="3">
    <source>
        <dbReference type="ARBA" id="ARBA00022989"/>
    </source>
</evidence>